<sequence>MLRKQYCEVLQQKLSIPAMTCLAECQIQGHRTKDKLQVLEEHTTPLRSQAKKSKKYTNSFQYFISLAK</sequence>
<dbReference type="EnsemblPlants" id="PGSC0003DMT400021015">
    <property type="protein sequence ID" value="PGSC0003DMT400021015"/>
    <property type="gene ID" value="PGSC0003DMG402008136"/>
</dbReference>
<dbReference type="InParanoid" id="M1AEG3"/>
<reference evidence="2" key="1">
    <citation type="journal article" date="2011" name="Nature">
        <title>Genome sequence and analysis of the tuber crop potato.</title>
        <authorList>
            <consortium name="The Potato Genome Sequencing Consortium"/>
        </authorList>
    </citation>
    <scope>NUCLEOTIDE SEQUENCE [LARGE SCALE GENOMIC DNA]</scope>
    <source>
        <strain evidence="2">cv. DM1-3 516 R44</strain>
    </source>
</reference>
<dbReference type="Proteomes" id="UP000011115">
    <property type="component" value="Unassembled WGS sequence"/>
</dbReference>
<evidence type="ECO:0000313" key="1">
    <source>
        <dbReference type="EnsemblPlants" id="PGSC0003DMT400021015"/>
    </source>
</evidence>
<dbReference type="HOGENOM" id="CLU_2798915_0_0_1"/>
<name>M1AEG3_SOLTU</name>
<proteinExistence type="predicted"/>
<dbReference type="PaxDb" id="4113-PGSC0003DMT400021015"/>
<dbReference type="AlphaFoldDB" id="M1AEG3"/>
<accession>M1AEG3</accession>
<keyword evidence="2" id="KW-1185">Reference proteome</keyword>
<organism evidence="1 2">
    <name type="scientific">Solanum tuberosum</name>
    <name type="common">Potato</name>
    <dbReference type="NCBI Taxonomy" id="4113"/>
    <lineage>
        <taxon>Eukaryota</taxon>
        <taxon>Viridiplantae</taxon>
        <taxon>Streptophyta</taxon>
        <taxon>Embryophyta</taxon>
        <taxon>Tracheophyta</taxon>
        <taxon>Spermatophyta</taxon>
        <taxon>Magnoliopsida</taxon>
        <taxon>eudicotyledons</taxon>
        <taxon>Gunneridae</taxon>
        <taxon>Pentapetalae</taxon>
        <taxon>asterids</taxon>
        <taxon>lamiids</taxon>
        <taxon>Solanales</taxon>
        <taxon>Solanaceae</taxon>
        <taxon>Solanoideae</taxon>
        <taxon>Solaneae</taxon>
        <taxon>Solanum</taxon>
    </lineage>
</organism>
<evidence type="ECO:0000313" key="2">
    <source>
        <dbReference type="Proteomes" id="UP000011115"/>
    </source>
</evidence>
<protein>
    <submittedName>
        <fullName evidence="1">Uncharacterized protein</fullName>
    </submittedName>
</protein>
<dbReference type="Gramene" id="PGSC0003DMT400021015">
    <property type="protein sequence ID" value="PGSC0003DMT400021015"/>
    <property type="gene ID" value="PGSC0003DMG402008136"/>
</dbReference>
<reference evidence="1" key="2">
    <citation type="submission" date="2015-06" db="UniProtKB">
        <authorList>
            <consortium name="EnsemblPlants"/>
        </authorList>
    </citation>
    <scope>IDENTIFICATION</scope>
    <source>
        <strain evidence="1">DM1-3 516 R44</strain>
    </source>
</reference>